<keyword evidence="1 3" id="KW-0694">RNA-binding</keyword>
<dbReference type="Pfam" id="PF01728">
    <property type="entry name" value="FtsJ"/>
    <property type="match status" value="1"/>
</dbReference>
<dbReference type="Gene3D" id="3.10.290.10">
    <property type="entry name" value="RNA-binding S4 domain"/>
    <property type="match status" value="1"/>
</dbReference>
<dbReference type="InterPro" id="IPR002877">
    <property type="entry name" value="RNA_MeTrfase_FtsJ_dom"/>
</dbReference>
<accession>A0ABS1B572</accession>
<name>A0ABS1B572_9MICO</name>
<comment type="caution">
    <text evidence="6">The sequence shown here is derived from an EMBL/GenBank/DDBJ whole genome shotgun (WGS) entry which is preliminary data.</text>
</comment>
<keyword evidence="6" id="KW-0489">Methyltransferase</keyword>
<keyword evidence="6" id="KW-0808">Transferase</keyword>
<dbReference type="SMART" id="SM00363">
    <property type="entry name" value="S4"/>
    <property type="match status" value="1"/>
</dbReference>
<dbReference type="InterPro" id="IPR036986">
    <property type="entry name" value="S4_RNA-bd_sf"/>
</dbReference>
<dbReference type="Pfam" id="PF01479">
    <property type="entry name" value="S4"/>
    <property type="match status" value="1"/>
</dbReference>
<evidence type="ECO:0000256" key="2">
    <source>
        <dbReference type="ARBA" id="ARBA00029460"/>
    </source>
</evidence>
<proteinExistence type="inferred from homology"/>
<feature type="compositionally biased region" description="Basic and acidic residues" evidence="4">
    <location>
        <begin position="305"/>
        <end position="331"/>
    </location>
</feature>
<feature type="compositionally biased region" description="Low complexity" evidence="4">
    <location>
        <begin position="266"/>
        <end position="277"/>
    </location>
</feature>
<dbReference type="GO" id="GO:0008168">
    <property type="term" value="F:methyltransferase activity"/>
    <property type="evidence" value="ECO:0007669"/>
    <property type="project" value="UniProtKB-KW"/>
</dbReference>
<dbReference type="PROSITE" id="PS50889">
    <property type="entry name" value="S4"/>
    <property type="match status" value="1"/>
</dbReference>
<evidence type="ECO:0000259" key="5">
    <source>
        <dbReference type="SMART" id="SM00363"/>
    </source>
</evidence>
<dbReference type="EMBL" id="JAEDAJ010000001">
    <property type="protein sequence ID" value="MBK0329796.1"/>
    <property type="molecule type" value="Genomic_DNA"/>
</dbReference>
<feature type="region of interest" description="Disordered" evidence="4">
    <location>
        <begin position="254"/>
        <end position="331"/>
    </location>
</feature>
<feature type="domain" description="RNA-binding S4" evidence="5">
    <location>
        <begin position="8"/>
        <end position="75"/>
    </location>
</feature>
<keyword evidence="7" id="KW-1185">Reference proteome</keyword>
<dbReference type="CDD" id="cd00165">
    <property type="entry name" value="S4"/>
    <property type="match status" value="1"/>
</dbReference>
<evidence type="ECO:0000256" key="3">
    <source>
        <dbReference type="PROSITE-ProRule" id="PRU00182"/>
    </source>
</evidence>
<gene>
    <name evidence="6" type="ORF">I8D64_00020</name>
</gene>
<dbReference type="RefSeq" id="WP_200500495.1">
    <property type="nucleotide sequence ID" value="NZ_JAEDAJ010000001.1"/>
</dbReference>
<dbReference type="InterPro" id="IPR047048">
    <property type="entry name" value="TlyA"/>
</dbReference>
<dbReference type="Gene3D" id="3.40.50.150">
    <property type="entry name" value="Vaccinia Virus protein VP39"/>
    <property type="match status" value="1"/>
</dbReference>
<sequence length="331" mass="34963">MTADGGGRRLDVALAAAGLASSRTHARRIVEEGRARVDGRPARKPSLIVAADAVLEVTGIPEGGEYASRAAHKLLGALDAAGLDPSGLVCLDAGASTGGFTDVLLRRGAREVRAVDIGHGQLRPRLREDPRVAVHEGTSIRGLDPTDVGGPAQLVVGDLSFISLVTLMADLAALTAPGGGLLLMVKPQFEVGRRRLPRSGVVADPALRRDAVLGVVEEADARGLELRGVAESPLPGQDGNHEYFLHLHRRDAAPRGADTPAEDPRPAGAARRIPRAAYDMIEQVLPRTRAGSRAGRRRAQAAAHVTEHDLGPHRADGHRTEPRTREGDRRA</sequence>
<dbReference type="CDD" id="cd02440">
    <property type="entry name" value="AdoMet_MTases"/>
    <property type="match status" value="1"/>
</dbReference>
<dbReference type="Proteomes" id="UP000612352">
    <property type="component" value="Unassembled WGS sequence"/>
</dbReference>
<dbReference type="SUPFAM" id="SSF55174">
    <property type="entry name" value="Alpha-L RNA-binding motif"/>
    <property type="match status" value="1"/>
</dbReference>
<dbReference type="PANTHER" id="PTHR32319">
    <property type="entry name" value="BACTERIAL HEMOLYSIN-LIKE PROTEIN"/>
    <property type="match status" value="1"/>
</dbReference>
<dbReference type="SUPFAM" id="SSF53335">
    <property type="entry name" value="S-adenosyl-L-methionine-dependent methyltransferases"/>
    <property type="match status" value="1"/>
</dbReference>
<dbReference type="GO" id="GO:0032259">
    <property type="term" value="P:methylation"/>
    <property type="evidence" value="ECO:0007669"/>
    <property type="project" value="UniProtKB-KW"/>
</dbReference>
<evidence type="ECO:0000256" key="4">
    <source>
        <dbReference type="SAM" id="MobiDB-lite"/>
    </source>
</evidence>
<evidence type="ECO:0000313" key="6">
    <source>
        <dbReference type="EMBL" id="MBK0329796.1"/>
    </source>
</evidence>
<reference evidence="6 7" key="1">
    <citation type="submission" date="2020-12" db="EMBL/GenBank/DDBJ databases">
        <title>Brachybacterium sp. MASK1Z-5, whole genome shotgun sequence.</title>
        <authorList>
            <person name="Tuo L."/>
        </authorList>
    </citation>
    <scope>NUCLEOTIDE SEQUENCE [LARGE SCALE GENOMIC DNA]</scope>
    <source>
        <strain evidence="6 7">MASK1Z-5</strain>
    </source>
</reference>
<organism evidence="6 7">
    <name type="scientific">Brachybacterium halotolerans</name>
    <dbReference type="NCBI Taxonomy" id="2795215"/>
    <lineage>
        <taxon>Bacteria</taxon>
        <taxon>Bacillati</taxon>
        <taxon>Actinomycetota</taxon>
        <taxon>Actinomycetes</taxon>
        <taxon>Micrococcales</taxon>
        <taxon>Dermabacteraceae</taxon>
        <taxon>Brachybacterium</taxon>
    </lineage>
</organism>
<evidence type="ECO:0000313" key="7">
    <source>
        <dbReference type="Proteomes" id="UP000612352"/>
    </source>
</evidence>
<dbReference type="InterPro" id="IPR029063">
    <property type="entry name" value="SAM-dependent_MTases_sf"/>
</dbReference>
<protein>
    <submittedName>
        <fullName evidence="6">TlyA family RNA methyltransferase</fullName>
    </submittedName>
</protein>
<comment type="similarity">
    <text evidence="2">Belongs to the TlyA family.</text>
</comment>
<evidence type="ECO:0000256" key="1">
    <source>
        <dbReference type="ARBA" id="ARBA00022884"/>
    </source>
</evidence>
<dbReference type="InterPro" id="IPR002942">
    <property type="entry name" value="S4_RNA-bd"/>
</dbReference>
<dbReference type="PANTHER" id="PTHR32319:SF0">
    <property type="entry name" value="BACTERIAL HEMOLYSIN-LIKE PROTEIN"/>
    <property type="match status" value="1"/>
</dbReference>